<dbReference type="GO" id="GO:0070131">
    <property type="term" value="P:positive regulation of mitochondrial translation"/>
    <property type="evidence" value="ECO:0007669"/>
    <property type="project" value="TreeGrafter"/>
</dbReference>
<dbReference type="Proteomes" id="UP001367676">
    <property type="component" value="Unassembled WGS sequence"/>
</dbReference>
<keyword evidence="4" id="KW-1185">Reference proteome</keyword>
<evidence type="ECO:0000256" key="1">
    <source>
        <dbReference type="ARBA" id="ARBA00008306"/>
    </source>
</evidence>
<dbReference type="AlphaFoldDB" id="A0AAN9TPJ5"/>
<dbReference type="EMBL" id="JBBCAQ010000014">
    <property type="protein sequence ID" value="KAK7598232.1"/>
    <property type="molecule type" value="Genomic_DNA"/>
</dbReference>
<comment type="similarity">
    <text evidence="1">Belongs to the RMD1/sif2 family.</text>
</comment>
<evidence type="ECO:0000313" key="4">
    <source>
        <dbReference type="Proteomes" id="UP001367676"/>
    </source>
</evidence>
<name>A0AAN9TPJ5_9HEMI</name>
<dbReference type="GO" id="GO:0005739">
    <property type="term" value="C:mitochondrion"/>
    <property type="evidence" value="ECO:0007669"/>
    <property type="project" value="UniProtKB-ARBA"/>
</dbReference>
<dbReference type="PANTHER" id="PTHR16255">
    <property type="entry name" value="REQUIRED FOR MEIOTIC NUCLEAR DIVISION PROTEIN 1 HOMOLOG"/>
    <property type="match status" value="1"/>
</dbReference>
<protein>
    <recommendedName>
        <fullName evidence="2">DUF155 domain-containing protein</fullName>
    </recommendedName>
</protein>
<evidence type="ECO:0000259" key="2">
    <source>
        <dbReference type="Pfam" id="PF02582"/>
    </source>
</evidence>
<dbReference type="Pfam" id="PF02582">
    <property type="entry name" value="DUF155"/>
    <property type="match status" value="1"/>
</dbReference>
<evidence type="ECO:0000313" key="3">
    <source>
        <dbReference type="EMBL" id="KAK7598232.1"/>
    </source>
</evidence>
<proteinExistence type="inferred from homology"/>
<organism evidence="3 4">
    <name type="scientific">Parthenolecanium corni</name>
    <dbReference type="NCBI Taxonomy" id="536013"/>
    <lineage>
        <taxon>Eukaryota</taxon>
        <taxon>Metazoa</taxon>
        <taxon>Ecdysozoa</taxon>
        <taxon>Arthropoda</taxon>
        <taxon>Hexapoda</taxon>
        <taxon>Insecta</taxon>
        <taxon>Pterygota</taxon>
        <taxon>Neoptera</taxon>
        <taxon>Paraneoptera</taxon>
        <taxon>Hemiptera</taxon>
        <taxon>Sternorrhyncha</taxon>
        <taxon>Coccoidea</taxon>
        <taxon>Coccidae</taxon>
        <taxon>Parthenolecanium</taxon>
    </lineage>
</organism>
<reference evidence="3 4" key="1">
    <citation type="submission" date="2024-03" db="EMBL/GenBank/DDBJ databases">
        <title>Adaptation during the transition from Ophiocordyceps entomopathogen to insect associate is accompanied by gene loss and intensified selection.</title>
        <authorList>
            <person name="Ward C.M."/>
            <person name="Onetto C.A."/>
            <person name="Borneman A.R."/>
        </authorList>
    </citation>
    <scope>NUCLEOTIDE SEQUENCE [LARGE SCALE GENOMIC DNA]</scope>
    <source>
        <strain evidence="3">AWRI1</strain>
        <tissue evidence="3">Single Adult Female</tissue>
    </source>
</reference>
<dbReference type="InterPro" id="IPR003734">
    <property type="entry name" value="DUF155"/>
</dbReference>
<feature type="domain" description="DUF155" evidence="2">
    <location>
        <begin position="138"/>
        <end position="315"/>
    </location>
</feature>
<gene>
    <name evidence="3" type="ORF">V9T40_006467</name>
</gene>
<dbReference type="InterPro" id="IPR051624">
    <property type="entry name" value="RMD1/Sad1-interacting"/>
</dbReference>
<comment type="caution">
    <text evidence="3">The sequence shown here is derived from an EMBL/GenBank/DDBJ whole genome shotgun (WGS) entry which is preliminary data.</text>
</comment>
<accession>A0AAN9TPJ5</accession>
<sequence>MIGIHNFRLLKQSLRAFSWRSISSSQTQLRPTFRTFSCVQVSLLRRYSQQLVQPASSIQVKPKVKARRKQTTFPEKSCERAGFWNAVAVSTAEEYNLDAISQYFSAHRNYALSNQYDEASDIIHAVAKSKVDNENREIFVFREGSIVAWNISDSEMENILEIIRNFEIKPYDRAIVKEEIEIMPYTFSVNSKTSLLQNGNIYLTAVEDQSTYHKYTYSNGMALSVKLGIWEGLLDKYVESIEPVTMDLKAGNSIRLSRKHLLKKTGELFALKHSINLSSDLLDLPDFYWEREELENMYLKTCRYFNIPKRTQVINEKLTHCIELVDLLSSQLSDQHHTRLELMIIALIMIEVCFEVIHFLGR</sequence>
<dbReference type="PANTHER" id="PTHR16255:SF1">
    <property type="entry name" value="REQUIRED FOR MEIOTIC NUCLEAR DIVISION PROTEIN 1 HOMOLOG"/>
    <property type="match status" value="1"/>
</dbReference>